<dbReference type="OrthoDB" id="9812586at2"/>
<keyword evidence="2 3" id="KW-0143">Chaperone</keyword>
<proteinExistence type="inferred from homology"/>
<dbReference type="Proteomes" id="UP000267223">
    <property type="component" value="Unassembled WGS sequence"/>
</dbReference>
<protein>
    <recommendedName>
        <fullName evidence="3">Protein GrpE</fullName>
    </recommendedName>
    <alternativeName>
        <fullName evidence="3">HSP-70 cofactor</fullName>
    </alternativeName>
</protein>
<keyword evidence="3" id="KW-0963">Cytoplasm</keyword>
<keyword evidence="3" id="KW-0346">Stress response</keyword>
<dbReference type="RefSeq" id="WP_123122096.1">
    <property type="nucleotide sequence ID" value="NZ_RJJR01000016.1"/>
</dbReference>
<name>A0A3M9N7T7_9BACT</name>
<accession>A0A3M9N7T7</accession>
<dbReference type="HAMAP" id="MF_01151">
    <property type="entry name" value="GrpE"/>
    <property type="match status" value="1"/>
</dbReference>
<keyword evidence="7" id="KW-1185">Reference proteome</keyword>
<evidence type="ECO:0000256" key="1">
    <source>
        <dbReference type="ARBA" id="ARBA00009054"/>
    </source>
</evidence>
<dbReference type="InterPro" id="IPR013805">
    <property type="entry name" value="GrpE_CC"/>
</dbReference>
<dbReference type="PRINTS" id="PR00773">
    <property type="entry name" value="GRPEPROTEIN"/>
</dbReference>
<dbReference type="Pfam" id="PF01025">
    <property type="entry name" value="GrpE"/>
    <property type="match status" value="1"/>
</dbReference>
<feature type="region of interest" description="Disordered" evidence="5">
    <location>
        <begin position="1"/>
        <end position="52"/>
    </location>
</feature>
<dbReference type="CDD" id="cd00446">
    <property type="entry name" value="GrpE"/>
    <property type="match status" value="1"/>
</dbReference>
<evidence type="ECO:0000313" key="7">
    <source>
        <dbReference type="Proteomes" id="UP000267223"/>
    </source>
</evidence>
<dbReference type="InterPro" id="IPR000740">
    <property type="entry name" value="GrpE"/>
</dbReference>
<dbReference type="GO" id="GO:0042803">
    <property type="term" value="F:protein homodimerization activity"/>
    <property type="evidence" value="ECO:0007669"/>
    <property type="project" value="InterPro"/>
</dbReference>
<dbReference type="Gene3D" id="2.30.22.10">
    <property type="entry name" value="Head domain of nucleotide exchange factor GrpE"/>
    <property type="match status" value="1"/>
</dbReference>
<organism evidence="6 7">
    <name type="scientific">Hanamia caeni</name>
    <dbReference type="NCBI Taxonomy" id="2294116"/>
    <lineage>
        <taxon>Bacteria</taxon>
        <taxon>Pseudomonadati</taxon>
        <taxon>Bacteroidota</taxon>
        <taxon>Chitinophagia</taxon>
        <taxon>Chitinophagales</taxon>
        <taxon>Chitinophagaceae</taxon>
        <taxon>Hanamia</taxon>
    </lineage>
</organism>
<dbReference type="GO" id="GO:0005737">
    <property type="term" value="C:cytoplasm"/>
    <property type="evidence" value="ECO:0007669"/>
    <property type="project" value="UniProtKB-SubCell"/>
</dbReference>
<dbReference type="GO" id="GO:0051082">
    <property type="term" value="F:unfolded protein binding"/>
    <property type="evidence" value="ECO:0007669"/>
    <property type="project" value="TreeGrafter"/>
</dbReference>
<evidence type="ECO:0000256" key="5">
    <source>
        <dbReference type="SAM" id="MobiDB-lite"/>
    </source>
</evidence>
<dbReference type="Gene3D" id="3.90.20.20">
    <property type="match status" value="1"/>
</dbReference>
<dbReference type="GO" id="GO:0051087">
    <property type="term" value="F:protein-folding chaperone binding"/>
    <property type="evidence" value="ECO:0007669"/>
    <property type="project" value="InterPro"/>
</dbReference>
<dbReference type="InterPro" id="IPR009012">
    <property type="entry name" value="GrpE_head"/>
</dbReference>
<sequence>MHEKEVKNQAEHDELPVDTNEEANPVYQEENLQPQEENVESDGNETEKIKAELSEQKDKYIRLFAEFDNYKRRTSREAMELRQTAGKEIIISMLDILDDMDRAEQQLKESNVDAAISDGVLLVFDKFRKTLQSRGLKPIETLHSDFDVEKDEAVSEIEVPDKKLKGKVVAELQKGYMLNDKLIRFAKVVVGK</sequence>
<comment type="subcellular location">
    <subcellularLocation>
        <location evidence="3">Cytoplasm</location>
    </subcellularLocation>
</comment>
<evidence type="ECO:0000256" key="4">
    <source>
        <dbReference type="RuleBase" id="RU004478"/>
    </source>
</evidence>
<comment type="caution">
    <text evidence="6">The sequence shown here is derived from an EMBL/GenBank/DDBJ whole genome shotgun (WGS) entry which is preliminary data.</text>
</comment>
<reference evidence="6 7" key="1">
    <citation type="submission" date="2018-11" db="EMBL/GenBank/DDBJ databases">
        <title>Draft genome sequence of Ferruginibacter sp. BO-59.</title>
        <authorList>
            <person name="Im W.T."/>
        </authorList>
    </citation>
    <scope>NUCLEOTIDE SEQUENCE [LARGE SCALE GENOMIC DNA]</scope>
    <source>
        <strain evidence="6 7">BO-59</strain>
    </source>
</reference>
<comment type="function">
    <text evidence="3">Participates actively in the response to hyperosmotic and heat shock by preventing the aggregation of stress-denatured proteins, in association with DnaK and GrpE. It is the nucleotide exchange factor for DnaK and may function as a thermosensor. Unfolded proteins bind initially to DnaJ; upon interaction with the DnaJ-bound protein, DnaK hydrolyzes its bound ATP, resulting in the formation of a stable complex. GrpE releases ADP from DnaK; ATP binding to DnaK triggers the release of the substrate protein, thus completing the reaction cycle. Several rounds of ATP-dependent interactions between DnaJ, DnaK and GrpE are required for fully efficient folding.</text>
</comment>
<dbReference type="SUPFAM" id="SSF51064">
    <property type="entry name" value="Head domain of nucleotide exchange factor GrpE"/>
    <property type="match status" value="1"/>
</dbReference>
<comment type="similarity">
    <text evidence="1 3 4">Belongs to the GrpE family.</text>
</comment>
<evidence type="ECO:0000256" key="2">
    <source>
        <dbReference type="ARBA" id="ARBA00023186"/>
    </source>
</evidence>
<dbReference type="SUPFAM" id="SSF58014">
    <property type="entry name" value="Coiled-coil domain of nucleotide exchange factor GrpE"/>
    <property type="match status" value="1"/>
</dbReference>
<feature type="compositionally biased region" description="Basic and acidic residues" evidence="5">
    <location>
        <begin position="1"/>
        <end position="15"/>
    </location>
</feature>
<comment type="subunit">
    <text evidence="3">Homodimer.</text>
</comment>
<dbReference type="GO" id="GO:0006457">
    <property type="term" value="P:protein folding"/>
    <property type="evidence" value="ECO:0007669"/>
    <property type="project" value="InterPro"/>
</dbReference>
<gene>
    <name evidence="3" type="primary">grpE</name>
    <name evidence="6" type="ORF">EFY79_17790</name>
</gene>
<dbReference type="GO" id="GO:0000774">
    <property type="term" value="F:adenyl-nucleotide exchange factor activity"/>
    <property type="evidence" value="ECO:0007669"/>
    <property type="project" value="InterPro"/>
</dbReference>
<dbReference type="AlphaFoldDB" id="A0A3M9N7T7"/>
<dbReference type="PANTHER" id="PTHR21237">
    <property type="entry name" value="GRPE PROTEIN"/>
    <property type="match status" value="1"/>
</dbReference>
<evidence type="ECO:0000256" key="3">
    <source>
        <dbReference type="HAMAP-Rule" id="MF_01151"/>
    </source>
</evidence>
<evidence type="ECO:0000313" key="6">
    <source>
        <dbReference type="EMBL" id="RNI33839.1"/>
    </source>
</evidence>
<dbReference type="PANTHER" id="PTHR21237:SF23">
    <property type="entry name" value="GRPE PROTEIN HOMOLOG, MITOCHONDRIAL"/>
    <property type="match status" value="1"/>
</dbReference>
<dbReference type="EMBL" id="RJJR01000016">
    <property type="protein sequence ID" value="RNI33839.1"/>
    <property type="molecule type" value="Genomic_DNA"/>
</dbReference>